<reference evidence="1" key="1">
    <citation type="submission" date="2023-01" db="EMBL/GenBank/DDBJ databases">
        <title>Complete genome sequence of Planctobacterium marinum strain Dej080120_11.</title>
        <authorList>
            <person name="Ueki S."/>
            <person name="Maruyama F."/>
        </authorList>
    </citation>
    <scope>NUCLEOTIDE SEQUENCE</scope>
    <source>
        <strain evidence="1">Dej080120_11</strain>
    </source>
</reference>
<organism evidence="1 2">
    <name type="scientific">Planctobacterium marinum</name>
    <dbReference type="NCBI Taxonomy" id="1631968"/>
    <lineage>
        <taxon>Bacteria</taxon>
        <taxon>Pseudomonadati</taxon>
        <taxon>Pseudomonadota</taxon>
        <taxon>Gammaproteobacteria</taxon>
        <taxon>Alteromonadales</taxon>
        <taxon>Alteromonadaceae</taxon>
        <taxon>Planctobacterium</taxon>
    </lineage>
</organism>
<proteinExistence type="predicted"/>
<dbReference type="KEGG" id="pmaw:MACH26_28700"/>
<evidence type="ECO:0000313" key="2">
    <source>
        <dbReference type="Proteomes" id="UP001333710"/>
    </source>
</evidence>
<name>A0AA48HSU2_9ALTE</name>
<dbReference type="RefSeq" id="WP_338293335.1">
    <property type="nucleotide sequence ID" value="NZ_AP027272.1"/>
</dbReference>
<dbReference type="AlphaFoldDB" id="A0AA48HSU2"/>
<keyword evidence="2" id="KW-1185">Reference proteome</keyword>
<gene>
    <name evidence="1" type="ORF">MACH26_28700</name>
</gene>
<dbReference type="EMBL" id="AP027272">
    <property type="protein sequence ID" value="BDX07349.1"/>
    <property type="molecule type" value="Genomic_DNA"/>
</dbReference>
<evidence type="ECO:0000313" key="1">
    <source>
        <dbReference type="EMBL" id="BDX07349.1"/>
    </source>
</evidence>
<accession>A0AA48HSU2</accession>
<sequence>MLKNEKKSSELELCCSVVSCFSGSGLLPPEASAGVAVKEIAKVSITITFFMIIPQKNANLFCLLELNMG</sequence>
<protein>
    <submittedName>
        <fullName evidence="1">Uncharacterized protein</fullName>
    </submittedName>
</protein>
<dbReference type="Proteomes" id="UP001333710">
    <property type="component" value="Chromosome"/>
</dbReference>